<dbReference type="Pfam" id="PF13360">
    <property type="entry name" value="PQQ_2"/>
    <property type="match status" value="1"/>
</dbReference>
<dbReference type="PANTHER" id="PTHR34512:SF30">
    <property type="entry name" value="OUTER MEMBRANE PROTEIN ASSEMBLY FACTOR BAMB"/>
    <property type="match status" value="1"/>
</dbReference>
<organism evidence="2 3">
    <name type="scientific">Kitasatospora atroaurantiaca</name>
    <dbReference type="NCBI Taxonomy" id="285545"/>
    <lineage>
        <taxon>Bacteria</taxon>
        <taxon>Bacillati</taxon>
        <taxon>Actinomycetota</taxon>
        <taxon>Actinomycetes</taxon>
        <taxon>Kitasatosporales</taxon>
        <taxon>Streptomycetaceae</taxon>
        <taxon>Kitasatospora</taxon>
    </lineage>
</organism>
<gene>
    <name evidence="2" type="ORF">FB465_5418</name>
</gene>
<protein>
    <submittedName>
        <fullName evidence="2">Outer membrane protein assembly factor BamB</fullName>
    </submittedName>
</protein>
<sequence length="294" mass="32255">MWERTLHQRISPRTLAVADDCIVTHARRSRLVCLGRWDGAVRWDVPFGLWPRSVVVAGDRCLGIAQNIDMLICWDLRTGAVLWNADLPRFTGHIVATGDTVLAGGWRGYTALMAFDLATGQPRWNTDGAQNTVLPQPGGDTVLIGENQGRDVSLASLHDGKELACWKLPEPLTTTDCGAIFAQADADRLFVRCGRRTVAEIRLDTGNIRVLRHHDTDLAPTAAQYSGGLLWLREARGYAAVDPTDGSLRWRVDIRQRLAENVVSTRSGFLIGGDQGTLLAMRIQAGRTSEGYAA</sequence>
<dbReference type="InterPro" id="IPR002372">
    <property type="entry name" value="PQQ_rpt_dom"/>
</dbReference>
<keyword evidence="3" id="KW-1185">Reference proteome</keyword>
<evidence type="ECO:0000313" key="3">
    <source>
        <dbReference type="Proteomes" id="UP000318416"/>
    </source>
</evidence>
<evidence type="ECO:0000259" key="1">
    <source>
        <dbReference type="Pfam" id="PF13360"/>
    </source>
</evidence>
<reference evidence="2 3" key="1">
    <citation type="submission" date="2019-06" db="EMBL/GenBank/DDBJ databases">
        <title>Sequencing the genomes of 1000 actinobacteria strains.</title>
        <authorList>
            <person name="Klenk H.-P."/>
        </authorList>
    </citation>
    <scope>NUCLEOTIDE SEQUENCE [LARGE SCALE GENOMIC DNA]</scope>
    <source>
        <strain evidence="2 3">DSM 41649</strain>
    </source>
</reference>
<dbReference type="EMBL" id="VIVR01000001">
    <property type="protein sequence ID" value="TWE20270.1"/>
    <property type="molecule type" value="Genomic_DNA"/>
</dbReference>
<dbReference type="InterPro" id="IPR011047">
    <property type="entry name" value="Quinoprotein_ADH-like_sf"/>
</dbReference>
<dbReference type="InterPro" id="IPR015943">
    <property type="entry name" value="WD40/YVTN_repeat-like_dom_sf"/>
</dbReference>
<comment type="caution">
    <text evidence="2">The sequence shown here is derived from an EMBL/GenBank/DDBJ whole genome shotgun (WGS) entry which is preliminary data.</text>
</comment>
<dbReference type="SUPFAM" id="SSF50998">
    <property type="entry name" value="Quinoprotein alcohol dehydrogenase-like"/>
    <property type="match status" value="1"/>
</dbReference>
<dbReference type="AlphaFoldDB" id="A0A561EXD0"/>
<accession>A0A561EXD0</accession>
<evidence type="ECO:0000313" key="2">
    <source>
        <dbReference type="EMBL" id="TWE20270.1"/>
    </source>
</evidence>
<name>A0A561EXD0_9ACTN</name>
<dbReference type="Gene3D" id="2.130.10.10">
    <property type="entry name" value="YVTN repeat-like/Quinoprotein amine dehydrogenase"/>
    <property type="match status" value="1"/>
</dbReference>
<dbReference type="Proteomes" id="UP000318416">
    <property type="component" value="Unassembled WGS sequence"/>
</dbReference>
<dbReference type="PANTHER" id="PTHR34512">
    <property type="entry name" value="CELL SURFACE PROTEIN"/>
    <property type="match status" value="1"/>
</dbReference>
<feature type="domain" description="Pyrrolo-quinoline quinone repeat" evidence="1">
    <location>
        <begin position="73"/>
        <end position="209"/>
    </location>
</feature>
<proteinExistence type="predicted"/>